<sequence length="58" mass="6391">MTAEVIPLKRPDHAQGVKDALTLLKVLVLGGHSLMTINDVILKAEDSLAKLQEQNTRR</sequence>
<protein>
    <submittedName>
        <fullName evidence="1">Uncharacterized protein</fullName>
    </submittedName>
</protein>
<organism evidence="1 2">
    <name type="scientific">Erwinia phage vB_EhrS_59</name>
    <dbReference type="NCBI Taxonomy" id="2283025"/>
    <lineage>
        <taxon>Viruses</taxon>
        <taxon>Duplodnaviria</taxon>
        <taxon>Heunggongvirae</taxon>
        <taxon>Uroviricota</taxon>
        <taxon>Caudoviricetes</taxon>
        <taxon>Feofaniavirus</taxon>
        <taxon>Feofaniavirus Eho59</taxon>
    </lineage>
</organism>
<evidence type="ECO:0000313" key="1">
    <source>
        <dbReference type="EMBL" id="AXH43581.1"/>
    </source>
</evidence>
<dbReference type="EMBL" id="MH443101">
    <property type="protein sequence ID" value="AXH43581.1"/>
    <property type="molecule type" value="Genomic_DNA"/>
</dbReference>
<proteinExistence type="predicted"/>
<evidence type="ECO:0000313" key="2">
    <source>
        <dbReference type="Proteomes" id="UP000310697"/>
    </source>
</evidence>
<name>A0A4Y1NRZ4_9CAUD</name>
<accession>A0A4Y1NRZ4</accession>
<keyword evidence="2" id="KW-1185">Reference proteome</keyword>
<gene>
    <name evidence="1" type="ORF">MZUP2_630</name>
</gene>
<reference evidence="1 2" key="1">
    <citation type="journal article" date="2019" name="J. Basic Microbiol.">
        <title>Complete genome sequence analysis of temperate Erwinia bacteriophages 49 and 59.</title>
        <authorList>
            <person name="Zlatohurska M."/>
            <person name="Gorb T."/>
            <person name="Romaniuk L."/>
            <person name="Korol N."/>
            <person name="Faidiuk Y."/>
            <person name="Kropinski A.M."/>
            <person name="Kushkina A."/>
            <person name="Tovkach F."/>
        </authorList>
    </citation>
    <scope>NUCLEOTIDE SEQUENCE [LARGE SCALE GENOMIC DNA]</scope>
</reference>
<dbReference type="Proteomes" id="UP000310697">
    <property type="component" value="Segment"/>
</dbReference>